<proteinExistence type="predicted"/>
<evidence type="ECO:0000313" key="3">
    <source>
        <dbReference type="Proteomes" id="UP000051952"/>
    </source>
</evidence>
<feature type="region of interest" description="Disordered" evidence="1">
    <location>
        <begin position="24"/>
        <end position="84"/>
    </location>
</feature>
<accession>A0A0S4JZ98</accession>
<gene>
    <name evidence="2" type="ORF">BSAL_45520</name>
</gene>
<dbReference type="VEuPathDB" id="TriTrypDB:BSAL_45520"/>
<feature type="region of interest" description="Disordered" evidence="1">
    <location>
        <begin position="480"/>
        <end position="502"/>
    </location>
</feature>
<feature type="compositionally biased region" description="Low complexity" evidence="1">
    <location>
        <begin position="697"/>
        <end position="721"/>
    </location>
</feature>
<protein>
    <submittedName>
        <fullName evidence="2">Uncharacterized protein</fullName>
    </submittedName>
</protein>
<feature type="non-terminal residue" evidence="2">
    <location>
        <position position="1"/>
    </location>
</feature>
<feature type="region of interest" description="Disordered" evidence="1">
    <location>
        <begin position="694"/>
        <end position="742"/>
    </location>
</feature>
<dbReference type="OrthoDB" id="2104158at2759"/>
<evidence type="ECO:0000313" key="2">
    <source>
        <dbReference type="EMBL" id="CUG93905.1"/>
    </source>
</evidence>
<feature type="compositionally biased region" description="Polar residues" evidence="1">
    <location>
        <begin position="29"/>
        <end position="45"/>
    </location>
</feature>
<dbReference type="AlphaFoldDB" id="A0A0S4JZ98"/>
<keyword evidence="3" id="KW-1185">Reference proteome</keyword>
<evidence type="ECO:0000256" key="1">
    <source>
        <dbReference type="SAM" id="MobiDB-lite"/>
    </source>
</evidence>
<dbReference type="EMBL" id="CYKH01002206">
    <property type="protein sequence ID" value="CUG93905.1"/>
    <property type="molecule type" value="Genomic_DNA"/>
</dbReference>
<reference evidence="3" key="1">
    <citation type="submission" date="2015-09" db="EMBL/GenBank/DDBJ databases">
        <authorList>
            <consortium name="Pathogen Informatics"/>
        </authorList>
    </citation>
    <scope>NUCLEOTIDE SEQUENCE [LARGE SCALE GENOMIC DNA]</scope>
    <source>
        <strain evidence="3">Lake Konstanz</strain>
    </source>
</reference>
<sequence>APTRPGTAPSEFALGSAISGIPGHLPLQSVPQSNLVTPRQNNSNAAAAPKVTPGGHSIPPLLSPRGGKAKSIPSPSNHSAAPIEESPALSAGSLPEVTSATGLSIYLVWALFGEACSMIDALELCKSSNIEEILFARFVIRGNSEATVWNKNPFAVDSLNRTICNTSSTYLLQALAKALGVIAAAHALETPYTPDGAMVDDDEDGLDKRRLQLRTIQRNFARCGNTAIMGLELAASADDQASMALLSHQVFNCTLPLLISKNPAMIALRPITTLFHVMMLFEKRRWSDGPLQYLAARTIRAAFAIAKPLSPAAQRPVLNAALSCFSHVWPLVLQHPNVRQTRHIDMVVRHIQYVDRVMHAKFRKPVDATATPADVPVKGAKGAAAKGGAASAAKGAAAAAAAAMNDSVNPADASLYFRTELFFDDLMPMEYLELLDEIVLRVPGGIALCEQLEVKYVPPAAVIAGTTSPTPTNMFATSTNRPATGGGGGAAVSGAVSGDEPPRRTLAVRRDAKTLFPPLLLQAASMLATGVHPTSIIAKIQEVKSVDPFFSKVCSSVALEFIARRQDEFAVQLCTEGIKEILKRHDKLTQLQKESLKILRDSLTALGHYAAPANATGAESAAQTASMEERLLQKMSRRISEIRRRFAFKRLRSWFLQYDLPFQALLNLMLSICSQHDAEKEKARLALLSSQGVTPQSAQPPAIASPPAKAPSVAATSAAAKKGAEPPAVSSALHSGMTPEDR</sequence>
<dbReference type="Proteomes" id="UP000051952">
    <property type="component" value="Unassembled WGS sequence"/>
</dbReference>
<name>A0A0S4JZ98_BODSA</name>
<organism evidence="2 3">
    <name type="scientific">Bodo saltans</name>
    <name type="common">Flagellated protozoan</name>
    <dbReference type="NCBI Taxonomy" id="75058"/>
    <lineage>
        <taxon>Eukaryota</taxon>
        <taxon>Discoba</taxon>
        <taxon>Euglenozoa</taxon>
        <taxon>Kinetoplastea</taxon>
        <taxon>Metakinetoplastina</taxon>
        <taxon>Eubodonida</taxon>
        <taxon>Bodonidae</taxon>
        <taxon>Bodo</taxon>
    </lineage>
</organism>